<dbReference type="Proteomes" id="UP001333102">
    <property type="component" value="Chromosome"/>
</dbReference>
<dbReference type="InterPro" id="IPR001845">
    <property type="entry name" value="HTH_ArsR_DNA-bd_dom"/>
</dbReference>
<sequence>MRGGGSRVALQRTDEARADSHLHRGPGRGQSTRPCCAPVIPARTPPAELARWARIFRALADPTRLGILALLQAQQEPLCVCDIVAQFPRGQPTISHHLKVLRDAGLVTAERRGPWVYYAPAAPGLVEAWRAIGRLMP</sequence>
<dbReference type="NCBIfam" id="NF033788">
    <property type="entry name" value="HTH_metalloreg"/>
    <property type="match status" value="1"/>
</dbReference>
<dbReference type="PROSITE" id="PS50987">
    <property type="entry name" value="HTH_ARSR_2"/>
    <property type="match status" value="1"/>
</dbReference>
<organism evidence="6 7">
    <name type="scientific">Geochorda subterranea</name>
    <dbReference type="NCBI Taxonomy" id="3109564"/>
    <lineage>
        <taxon>Bacteria</taxon>
        <taxon>Bacillati</taxon>
        <taxon>Bacillota</taxon>
        <taxon>Limnochordia</taxon>
        <taxon>Limnochordales</taxon>
        <taxon>Geochordaceae</taxon>
        <taxon>Geochorda</taxon>
    </lineage>
</organism>
<accession>A0ABZ1BRY5</accession>
<dbReference type="PRINTS" id="PR00778">
    <property type="entry name" value="HTHARSR"/>
</dbReference>
<keyword evidence="7" id="KW-1185">Reference proteome</keyword>
<evidence type="ECO:0000256" key="1">
    <source>
        <dbReference type="ARBA" id="ARBA00023015"/>
    </source>
</evidence>
<keyword evidence="2" id="KW-0238">DNA-binding</keyword>
<dbReference type="InterPro" id="IPR036388">
    <property type="entry name" value="WH-like_DNA-bd_sf"/>
</dbReference>
<feature type="compositionally biased region" description="Basic and acidic residues" evidence="4">
    <location>
        <begin position="12"/>
        <end position="22"/>
    </location>
</feature>
<dbReference type="EMBL" id="CP141614">
    <property type="protein sequence ID" value="WRP14968.1"/>
    <property type="molecule type" value="Genomic_DNA"/>
</dbReference>
<protein>
    <submittedName>
        <fullName evidence="6">Metalloregulator ArsR/SmtB family transcription factor</fullName>
    </submittedName>
</protein>
<reference evidence="7" key="1">
    <citation type="submission" date="2023-12" db="EMBL/GenBank/DDBJ databases">
        <title>Novel isolates from deep terrestrial aquifers shed light on the physiology and ecology of the class Limnochordia.</title>
        <authorList>
            <person name="Karnachuk O.V."/>
            <person name="Lukina A.P."/>
            <person name="Avakyan M.R."/>
            <person name="Kadnikov V."/>
            <person name="Begmatov S."/>
            <person name="Beletsky A.V."/>
            <person name="Mardanov A.V."/>
            <person name="Ravin N.V."/>
        </authorList>
    </citation>
    <scope>NUCLEOTIDE SEQUENCE [LARGE SCALE GENOMIC DNA]</scope>
    <source>
        <strain evidence="7">LN</strain>
    </source>
</reference>
<dbReference type="InterPro" id="IPR036390">
    <property type="entry name" value="WH_DNA-bd_sf"/>
</dbReference>
<dbReference type="SMART" id="SM00418">
    <property type="entry name" value="HTH_ARSR"/>
    <property type="match status" value="1"/>
</dbReference>
<dbReference type="PANTHER" id="PTHR33154">
    <property type="entry name" value="TRANSCRIPTIONAL REGULATOR, ARSR FAMILY"/>
    <property type="match status" value="1"/>
</dbReference>
<dbReference type="InterPro" id="IPR011991">
    <property type="entry name" value="ArsR-like_HTH"/>
</dbReference>
<keyword evidence="3" id="KW-0804">Transcription</keyword>
<keyword evidence="1" id="KW-0805">Transcription regulation</keyword>
<feature type="region of interest" description="Disordered" evidence="4">
    <location>
        <begin position="1"/>
        <end position="38"/>
    </location>
</feature>
<feature type="domain" description="HTH arsR-type" evidence="5">
    <location>
        <begin position="44"/>
        <end position="137"/>
    </location>
</feature>
<dbReference type="Pfam" id="PF01022">
    <property type="entry name" value="HTH_5"/>
    <property type="match status" value="1"/>
</dbReference>
<dbReference type="Gene3D" id="1.10.10.10">
    <property type="entry name" value="Winged helix-like DNA-binding domain superfamily/Winged helix DNA-binding domain"/>
    <property type="match status" value="1"/>
</dbReference>
<evidence type="ECO:0000256" key="2">
    <source>
        <dbReference type="ARBA" id="ARBA00023125"/>
    </source>
</evidence>
<evidence type="ECO:0000256" key="3">
    <source>
        <dbReference type="ARBA" id="ARBA00023163"/>
    </source>
</evidence>
<evidence type="ECO:0000256" key="4">
    <source>
        <dbReference type="SAM" id="MobiDB-lite"/>
    </source>
</evidence>
<name>A0ABZ1BRY5_9FIRM</name>
<dbReference type="RefSeq" id="WP_324669357.1">
    <property type="nucleotide sequence ID" value="NZ_CP141614.1"/>
</dbReference>
<dbReference type="InterPro" id="IPR051081">
    <property type="entry name" value="HTH_MetalResp_TranReg"/>
</dbReference>
<evidence type="ECO:0000259" key="5">
    <source>
        <dbReference type="PROSITE" id="PS50987"/>
    </source>
</evidence>
<dbReference type="SUPFAM" id="SSF46785">
    <property type="entry name" value="Winged helix' DNA-binding domain"/>
    <property type="match status" value="1"/>
</dbReference>
<dbReference type="PANTHER" id="PTHR33154:SF18">
    <property type="entry name" value="ARSENICAL RESISTANCE OPERON REPRESSOR"/>
    <property type="match status" value="1"/>
</dbReference>
<evidence type="ECO:0000313" key="6">
    <source>
        <dbReference type="EMBL" id="WRP14968.1"/>
    </source>
</evidence>
<proteinExistence type="predicted"/>
<gene>
    <name evidence="6" type="ORF">VLY81_01995</name>
</gene>
<dbReference type="CDD" id="cd00090">
    <property type="entry name" value="HTH_ARSR"/>
    <property type="match status" value="1"/>
</dbReference>
<evidence type="ECO:0000313" key="7">
    <source>
        <dbReference type="Proteomes" id="UP001333102"/>
    </source>
</evidence>